<keyword evidence="1" id="KW-0808">Transferase</keyword>
<dbReference type="EMBL" id="DSUT01000150">
    <property type="protein sequence ID" value="HGK28712.1"/>
    <property type="molecule type" value="Genomic_DNA"/>
</dbReference>
<sequence>MSQTRCAGSTCASRWVCSKDGGYRRHPHEHCSRVPSCSGPVASPCRGGGRHEQFEERRRRFGLPEEPSRVIRPAHVCLLTSSHPVTYSRFLNRQAVSLARAGYRVTLIGLGGVKSDSGSSCGVELVPLAERRLVSKLSVLRDITRTLCIVKPHVCGCLDPWTLSVGLAFSRSRPEVSVVYDASEWFSRAFLERRDLPLPIRAAGYFAIESIEYQASRHADAILDTNATRAERFLRRGCDVTLVPNFPPLELLPPPVVNRAKEVVFTGLASRHRGFDLLLAALARVSHCVAGVRLSVMGEFDPRDDMRTGCEEFVRNHGLGDSVSLHGWVPYGEMLRRAASGIVGVILLQPHRRNDYTGLPNKLFEFMGCGLAVVAADTPEMRHVVTKVGCGWLVDPTNPDAIARVLVEALSDPDECIRRGLAGRAAVFDRYNWGVAEVDFLRCYRRLLE</sequence>
<accession>A0A7C4CBP0</accession>
<proteinExistence type="predicted"/>
<comment type="caution">
    <text evidence="1">The sequence shown here is derived from an EMBL/GenBank/DDBJ whole genome shotgun (WGS) entry which is preliminary data.</text>
</comment>
<dbReference type="SUPFAM" id="SSF53756">
    <property type="entry name" value="UDP-Glycosyltransferase/glycogen phosphorylase"/>
    <property type="match status" value="1"/>
</dbReference>
<dbReference type="Pfam" id="PF13692">
    <property type="entry name" value="Glyco_trans_1_4"/>
    <property type="match status" value="1"/>
</dbReference>
<reference evidence="1" key="1">
    <citation type="journal article" date="2020" name="mSystems">
        <title>Genome- and Community-Level Interaction Insights into Carbon Utilization and Element Cycling Functions of Hydrothermarchaeota in Hydrothermal Sediment.</title>
        <authorList>
            <person name="Zhou Z."/>
            <person name="Liu Y."/>
            <person name="Xu W."/>
            <person name="Pan J."/>
            <person name="Luo Z.H."/>
            <person name="Li M."/>
        </authorList>
    </citation>
    <scope>NUCLEOTIDE SEQUENCE [LARGE SCALE GENOMIC DNA]</scope>
    <source>
        <strain evidence="1">SpSt-488</strain>
    </source>
</reference>
<dbReference type="Gene3D" id="3.40.50.2000">
    <property type="entry name" value="Glycogen Phosphorylase B"/>
    <property type="match status" value="2"/>
</dbReference>
<name>A0A7C4CBP0_UNCW3</name>
<evidence type="ECO:0000313" key="1">
    <source>
        <dbReference type="EMBL" id="HGK28712.1"/>
    </source>
</evidence>
<protein>
    <submittedName>
        <fullName evidence="1">Glycosyltransferase</fullName>
    </submittedName>
</protein>
<dbReference type="GO" id="GO:0016740">
    <property type="term" value="F:transferase activity"/>
    <property type="evidence" value="ECO:0007669"/>
    <property type="project" value="UniProtKB-KW"/>
</dbReference>
<dbReference type="PANTHER" id="PTHR12526">
    <property type="entry name" value="GLYCOSYLTRANSFERASE"/>
    <property type="match status" value="1"/>
</dbReference>
<dbReference type="CDD" id="cd03801">
    <property type="entry name" value="GT4_PimA-like"/>
    <property type="match status" value="1"/>
</dbReference>
<gene>
    <name evidence="1" type="ORF">ENS41_07130</name>
</gene>
<organism evidence="1">
    <name type="scientific">candidate division WOR-3 bacterium</name>
    <dbReference type="NCBI Taxonomy" id="2052148"/>
    <lineage>
        <taxon>Bacteria</taxon>
        <taxon>Bacteria division WOR-3</taxon>
    </lineage>
</organism>
<dbReference type="AlphaFoldDB" id="A0A7C4CBP0"/>